<evidence type="ECO:0000313" key="13">
    <source>
        <dbReference type="Proteomes" id="UP000221080"/>
    </source>
</evidence>
<evidence type="ECO:0000256" key="1">
    <source>
        <dbReference type="ARBA" id="ARBA00003962"/>
    </source>
</evidence>
<evidence type="ECO:0000256" key="11">
    <source>
        <dbReference type="SAM" id="MobiDB-lite"/>
    </source>
</evidence>
<dbReference type="Pfam" id="PF05205">
    <property type="entry name" value="COMPASS-Shg1"/>
    <property type="match status" value="1"/>
</dbReference>
<evidence type="ECO:0000256" key="2">
    <source>
        <dbReference type="ARBA" id="ARBA00004286"/>
    </source>
</evidence>
<dbReference type="GO" id="GO:0005179">
    <property type="term" value="F:hormone activity"/>
    <property type="evidence" value="ECO:0007669"/>
    <property type="project" value="UniProtKB-KW"/>
</dbReference>
<feature type="compositionally biased region" description="Polar residues" evidence="11">
    <location>
        <begin position="133"/>
        <end position="153"/>
    </location>
</feature>
<organism evidence="13 14">
    <name type="scientific">Ictalurus punctatus</name>
    <name type="common">Channel catfish</name>
    <name type="synonym">Silurus punctatus</name>
    <dbReference type="NCBI Taxonomy" id="7998"/>
    <lineage>
        <taxon>Eukaryota</taxon>
        <taxon>Metazoa</taxon>
        <taxon>Chordata</taxon>
        <taxon>Craniata</taxon>
        <taxon>Vertebrata</taxon>
        <taxon>Euteleostomi</taxon>
        <taxon>Actinopterygii</taxon>
        <taxon>Neopterygii</taxon>
        <taxon>Teleostei</taxon>
        <taxon>Ostariophysi</taxon>
        <taxon>Siluriformes</taxon>
        <taxon>Ictaluridae</taxon>
        <taxon>Ictalurus</taxon>
    </lineage>
</organism>
<dbReference type="OrthoDB" id="8931566at2759"/>
<comment type="similarity">
    <text evidence="3">Belongs to the BOD1 family.</text>
</comment>
<keyword evidence="13" id="KW-1185">Reference proteome</keyword>
<dbReference type="PANTHER" id="PTHR47391:SF1">
    <property type="entry name" value="BIORIENTATION OF CHROMOSOMES IN CELL DIVISION 1 LIKE 1"/>
    <property type="match status" value="1"/>
</dbReference>
<protein>
    <recommendedName>
        <fullName evidence="6 10">Stanniocalcin</fullName>
        <shortName evidence="10">STC</shortName>
    </recommendedName>
    <alternativeName>
        <fullName evidence="10">Corpuscles of Stannius protein</fullName>
    </alternativeName>
</protein>
<feature type="domain" description="BOD1/SHG1" evidence="12">
    <location>
        <begin position="22"/>
        <end position="117"/>
    </location>
</feature>
<evidence type="ECO:0000259" key="12">
    <source>
        <dbReference type="Pfam" id="PF05205"/>
    </source>
</evidence>
<dbReference type="GO" id="GO:0006874">
    <property type="term" value="P:intracellular calcium ion homeostasis"/>
    <property type="evidence" value="ECO:0007669"/>
    <property type="project" value="UniProtKB-UniRule"/>
</dbReference>
<keyword evidence="8" id="KW-0372">Hormone</keyword>
<dbReference type="PANTHER" id="PTHR47391">
    <property type="entry name" value="BIORIENTATION OF CHROMOSOMES IN CELL DIVISION 1 LIKE 1"/>
    <property type="match status" value="1"/>
</dbReference>
<dbReference type="RefSeq" id="XP_017347521.1">
    <property type="nucleotide sequence ID" value="XM_017492032.3"/>
</dbReference>
<reference evidence="13" key="1">
    <citation type="journal article" date="2016" name="Nat. Commun.">
        <title>The channel catfish genome sequence provides insights into the evolution of scale formation in teleosts.</title>
        <authorList>
            <person name="Liu Z."/>
            <person name="Liu S."/>
            <person name="Yao J."/>
            <person name="Bao L."/>
            <person name="Zhang J."/>
            <person name="Li Y."/>
            <person name="Jiang C."/>
            <person name="Sun L."/>
            <person name="Wang R."/>
            <person name="Zhang Y."/>
            <person name="Zhou T."/>
            <person name="Zeng Q."/>
            <person name="Fu Q."/>
            <person name="Gao S."/>
            <person name="Li N."/>
            <person name="Koren S."/>
            <person name="Jiang Y."/>
            <person name="Zimin A."/>
            <person name="Xu P."/>
            <person name="Phillippy A.M."/>
            <person name="Geng X."/>
            <person name="Song L."/>
            <person name="Sun F."/>
            <person name="Li C."/>
            <person name="Wang X."/>
            <person name="Chen A."/>
            <person name="Jin Y."/>
            <person name="Yuan Z."/>
            <person name="Yang Y."/>
            <person name="Tan S."/>
            <person name="Peatman E."/>
            <person name="Lu J."/>
            <person name="Qin Z."/>
            <person name="Dunham R."/>
            <person name="Li Z."/>
            <person name="Sonstegard T."/>
            <person name="Feng J."/>
            <person name="Danzmann R.G."/>
            <person name="Schroeder S."/>
            <person name="Scheffler B."/>
            <person name="Duke M.V."/>
            <person name="Ballard L."/>
            <person name="Kucuktas H."/>
            <person name="Kaltenboeck L."/>
            <person name="Liu H."/>
            <person name="Armbruster J."/>
            <person name="Xie Y."/>
            <person name="Kirby M.L."/>
            <person name="Tian Y."/>
            <person name="Flanagan M.E."/>
            <person name="Mu W."/>
            <person name="Waldbieser G.C."/>
        </authorList>
    </citation>
    <scope>NUCLEOTIDE SEQUENCE [LARGE SCALE GENOMIC DNA]</scope>
    <source>
        <strain evidence="13">SDA103</strain>
    </source>
</reference>
<accession>A0A2D0SYB7</accession>
<dbReference type="GO" id="GO:0005694">
    <property type="term" value="C:chromosome"/>
    <property type="evidence" value="ECO:0007669"/>
    <property type="project" value="UniProtKB-SubCell"/>
</dbReference>
<evidence type="ECO:0000256" key="7">
    <source>
        <dbReference type="ARBA" id="ARBA00022454"/>
    </source>
</evidence>
<name>A0A2D0SYB7_ICTPU</name>
<dbReference type="GO" id="GO:0005615">
    <property type="term" value="C:extracellular space"/>
    <property type="evidence" value="ECO:0007669"/>
    <property type="project" value="UniProtKB-UniRule"/>
</dbReference>
<keyword evidence="10" id="KW-0964">Secreted</keyword>
<comment type="subcellular location">
    <subcellularLocation>
        <location evidence="2">Chromosome</location>
    </subcellularLocation>
    <subcellularLocation>
        <location evidence="10">Secreted</location>
    </subcellularLocation>
</comment>
<keyword evidence="9 10" id="KW-1015">Disulfide bond</keyword>
<dbReference type="Proteomes" id="UP000221080">
    <property type="component" value="Chromosome 18"/>
</dbReference>
<dbReference type="KEGG" id="ipu:108278584"/>
<dbReference type="AlphaFoldDB" id="A0A2D0SYB7"/>
<evidence type="ECO:0000256" key="5">
    <source>
        <dbReference type="ARBA" id="ARBA00011748"/>
    </source>
</evidence>
<keyword evidence="7" id="KW-0158">Chromosome</keyword>
<dbReference type="STRING" id="7998.ENSIPUP00000008181"/>
<evidence type="ECO:0000256" key="10">
    <source>
        <dbReference type="RuleBase" id="RU369112"/>
    </source>
</evidence>
<dbReference type="GeneID" id="108278584"/>
<comment type="subunit">
    <text evidence="5 10">Homodimer; disulfide-linked.</text>
</comment>
<proteinExistence type="inferred from homology"/>
<evidence type="ECO:0000256" key="4">
    <source>
        <dbReference type="ARBA" id="ARBA00008693"/>
    </source>
</evidence>
<sequence length="432" mass="48017">MAENANSAAGLPPGDPQLIALIVEHLKNRGVFDEFRRDCLADVDTKPAYQNLRQKVDNFVASHLSTQEWSPSINKNQVRNGLRQSVVQSGMLESGVDRIITQVVDPKLNHIFRPHIEKVIHDFLTSEKKEEGVTNSSAETEQQDAASNTTTAKAQSPLAASYGYAAGIRRRTERKLLPFQPVLLALPDMYVKLAVVVLVLTVRRRLDATDTFSSHERPLNVQKRRLSLQDTVEIQQCLLSAGEVGCGTFECFTNNSCEVRGLHDICLRFLHNAGKFDSQGKSFIKDALKCMAHGLRHKFSCVNRKCVSVKEMVFQLQRECYHKHDLCSVVRKNIKVLMEMIHFQDLFPKGPHVELVNILLGCGEGVRVAITRRIHAQCEQNWGALCASLSPCLPGHTKIQTVPTLSPVPAMSSANFLPPAGPPLPHPDGQQV</sequence>
<evidence type="ECO:0000256" key="8">
    <source>
        <dbReference type="ARBA" id="ARBA00022702"/>
    </source>
</evidence>
<evidence type="ECO:0000256" key="3">
    <source>
        <dbReference type="ARBA" id="ARBA00008463"/>
    </source>
</evidence>
<dbReference type="InterPro" id="IPR055264">
    <property type="entry name" value="BOD1/SHG1_dom"/>
</dbReference>
<feature type="region of interest" description="Disordered" evidence="11">
    <location>
        <begin position="130"/>
        <end position="153"/>
    </location>
</feature>
<comment type="function">
    <text evidence="1 10">Its primary function is the prevention of hypercalcemia. Upon release into the circulation, it lowers calcium transport by the gills, thereby reducing its rate of influx from the environment into the extracellular compartment. STC also stimulates phosphate reabsorption by renal proximal tubules. The consequence of this action is increased levels of plasma phosphate, which combines with excess calcium and promotes its disposal into bone and scales.</text>
</comment>
<reference evidence="14" key="2">
    <citation type="submission" date="2025-08" db="UniProtKB">
        <authorList>
            <consortium name="RefSeq"/>
        </authorList>
    </citation>
    <scope>IDENTIFICATION</scope>
    <source>
        <tissue evidence="14">Blood</tissue>
    </source>
</reference>
<evidence type="ECO:0000256" key="6">
    <source>
        <dbReference type="ARBA" id="ARBA00017831"/>
    </source>
</evidence>
<dbReference type="Pfam" id="PF03298">
    <property type="entry name" value="Stanniocalcin"/>
    <property type="match status" value="1"/>
</dbReference>
<comment type="similarity">
    <text evidence="4 10">Belongs to the stanniocalcin family.</text>
</comment>
<dbReference type="InterPro" id="IPR043244">
    <property type="entry name" value="BOD1L1"/>
</dbReference>
<evidence type="ECO:0000256" key="9">
    <source>
        <dbReference type="ARBA" id="ARBA00023157"/>
    </source>
</evidence>
<gene>
    <name evidence="14" type="primary">LOC108278584</name>
</gene>
<dbReference type="InterPro" id="IPR004978">
    <property type="entry name" value="Stanniocalcin"/>
</dbReference>
<evidence type="ECO:0000313" key="14">
    <source>
        <dbReference type="RefSeq" id="XP_017347521.1"/>
    </source>
</evidence>